<organism evidence="1 2">
    <name type="scientific">Racocetra persica</name>
    <dbReference type="NCBI Taxonomy" id="160502"/>
    <lineage>
        <taxon>Eukaryota</taxon>
        <taxon>Fungi</taxon>
        <taxon>Fungi incertae sedis</taxon>
        <taxon>Mucoromycota</taxon>
        <taxon>Glomeromycotina</taxon>
        <taxon>Glomeromycetes</taxon>
        <taxon>Diversisporales</taxon>
        <taxon>Gigasporaceae</taxon>
        <taxon>Racocetra</taxon>
    </lineage>
</organism>
<evidence type="ECO:0000313" key="1">
    <source>
        <dbReference type="EMBL" id="CAG8756715.1"/>
    </source>
</evidence>
<keyword evidence="2" id="KW-1185">Reference proteome</keyword>
<proteinExistence type="predicted"/>
<accession>A0ACA9QM66</accession>
<feature type="non-terminal residue" evidence="1">
    <location>
        <position position="424"/>
    </location>
</feature>
<dbReference type="EMBL" id="CAJVQC010034573">
    <property type="protein sequence ID" value="CAG8756715.1"/>
    <property type="molecule type" value="Genomic_DNA"/>
</dbReference>
<protein>
    <submittedName>
        <fullName evidence="1">4584_t:CDS:1</fullName>
    </submittedName>
</protein>
<comment type="caution">
    <text evidence="1">The sequence shown here is derived from an EMBL/GenBank/DDBJ whole genome shotgun (WGS) entry which is preliminary data.</text>
</comment>
<feature type="non-terminal residue" evidence="1">
    <location>
        <position position="1"/>
    </location>
</feature>
<reference evidence="1" key="1">
    <citation type="submission" date="2021-06" db="EMBL/GenBank/DDBJ databases">
        <authorList>
            <person name="Kallberg Y."/>
            <person name="Tangrot J."/>
            <person name="Rosling A."/>
        </authorList>
    </citation>
    <scope>NUCLEOTIDE SEQUENCE</scope>
    <source>
        <strain evidence="1">MA461A</strain>
    </source>
</reference>
<gene>
    <name evidence="1" type="ORF">RPERSI_LOCUS14755</name>
</gene>
<evidence type="ECO:0000313" key="2">
    <source>
        <dbReference type="Proteomes" id="UP000789920"/>
    </source>
</evidence>
<dbReference type="Proteomes" id="UP000789920">
    <property type="component" value="Unassembled WGS sequence"/>
</dbReference>
<sequence>DEAMVVMEAPLDKVMRMNAMMRGLLESLTKTECDSNDANNINSEIKECERGVNEKREDTNRKVIANKKRNKGVYGVKNKNVKNILIYDNETAQNVKSNLASDYVKKKGLIWRCSNNVSTIGSTSNDEIVGCVPGVEVDINGVKVVQKFHVKRGFCCDVILGIPWVMKTRCSFEWKDRKCHCMIRSGLEKATFVISDESIDKYMNKASIMKNDDRKENEFVDVRRIKGKLTENDGAGEEKEKCSDRKDNNVVNVRCVVNVLKDNEAKFDYNGGEAADGRTNESGRDYHESKIENEKDEQKVFVQCQSLRKISCGNETRDHKCDDKNKRYIGLGGASMSHPSTIRTLNSMLKAKRNMNNFVRLNGVNCRRVKTSRKVVNNVYASLVEGVLRIDNAKIKVMNTLRFESNKSFNKNGNDPKKLDALCV</sequence>
<name>A0ACA9QM66_9GLOM</name>